<comment type="subcellular location">
    <subcellularLocation>
        <location evidence="1">Plastid</location>
    </subcellularLocation>
</comment>
<feature type="domain" description="Plastid lipid-associated protein/fibrillin conserved" evidence="3">
    <location>
        <begin position="213"/>
        <end position="353"/>
    </location>
</feature>
<reference evidence="4 5" key="1">
    <citation type="journal article" date="2014" name="Nat. Commun.">
        <title>Klebsormidium flaccidum genome reveals primary factors for plant terrestrial adaptation.</title>
        <authorList>
            <person name="Hori K."/>
            <person name="Maruyama F."/>
            <person name="Fujisawa T."/>
            <person name="Togashi T."/>
            <person name="Yamamoto N."/>
            <person name="Seo M."/>
            <person name="Sato S."/>
            <person name="Yamada T."/>
            <person name="Mori H."/>
            <person name="Tajima N."/>
            <person name="Moriyama T."/>
            <person name="Ikeuchi M."/>
            <person name="Watanabe M."/>
            <person name="Wada H."/>
            <person name="Kobayashi K."/>
            <person name="Saito M."/>
            <person name="Masuda T."/>
            <person name="Sasaki-Sekimoto Y."/>
            <person name="Mashiguchi K."/>
            <person name="Awai K."/>
            <person name="Shimojima M."/>
            <person name="Masuda S."/>
            <person name="Iwai M."/>
            <person name="Nobusawa T."/>
            <person name="Narise T."/>
            <person name="Kondo S."/>
            <person name="Saito H."/>
            <person name="Sato R."/>
            <person name="Murakawa M."/>
            <person name="Ihara Y."/>
            <person name="Oshima-Yamada Y."/>
            <person name="Ohtaka K."/>
            <person name="Satoh M."/>
            <person name="Sonobe K."/>
            <person name="Ishii M."/>
            <person name="Ohtani R."/>
            <person name="Kanamori-Sato M."/>
            <person name="Honoki R."/>
            <person name="Miyazaki D."/>
            <person name="Mochizuki H."/>
            <person name="Umetsu J."/>
            <person name="Higashi K."/>
            <person name="Shibata D."/>
            <person name="Kamiya Y."/>
            <person name="Sato N."/>
            <person name="Nakamura Y."/>
            <person name="Tabata S."/>
            <person name="Ida S."/>
            <person name="Kurokawa K."/>
            <person name="Ohta H."/>
        </authorList>
    </citation>
    <scope>NUCLEOTIDE SEQUENCE [LARGE SCALE GENOMIC DNA]</scope>
    <source>
        <strain evidence="4 5">NIES-2285</strain>
    </source>
</reference>
<accession>A0A1Y1IM24</accession>
<sequence length="358" mass="39571">MPPRAVVESNVETSRSVEDARESLLDAISGVGGRGRVASDLQKKVIDDCVRVLEEDGGLQNPTEAESLEGRWQLVYTTRPGTASPIQRSFVGVDAFTVFQEIVLRNTDDPRVTNTVNFGKKIGELRVEAVASIATGVRINFRFDRAAFHFQFLPFKVPYPVPFKLLDDEAKGWLDTVYLSPEGNLRISKGNKGTTFVLQRNPGPRQKLLLAVKSKRDVEQAIEELKPLNPNIAPAKSEALSGKWRLVWTSQARNANPLQKLSAGFASNWQIIDGDTGTLENLVTAVFGFVKLRANADTETTSPVRTNVFIRKAAVEVGPVKIPLNLNGRGFVEQLYLDDKLRISRGSKGSTFIHVRDD</sequence>
<evidence type="ECO:0000256" key="2">
    <source>
        <dbReference type="ARBA" id="ARBA00022640"/>
    </source>
</evidence>
<dbReference type="OMA" id="AENANWI"/>
<evidence type="ECO:0000313" key="5">
    <source>
        <dbReference type="Proteomes" id="UP000054558"/>
    </source>
</evidence>
<dbReference type="AlphaFoldDB" id="A0A1Y1IM24"/>
<evidence type="ECO:0000313" key="4">
    <source>
        <dbReference type="EMBL" id="GAQ90499.1"/>
    </source>
</evidence>
<dbReference type="OrthoDB" id="348976at2759"/>
<dbReference type="InterPro" id="IPR006843">
    <property type="entry name" value="PAP/fibrillin_dom"/>
</dbReference>
<evidence type="ECO:0000256" key="1">
    <source>
        <dbReference type="ARBA" id="ARBA00004474"/>
    </source>
</evidence>
<dbReference type="Proteomes" id="UP000054558">
    <property type="component" value="Unassembled WGS sequence"/>
</dbReference>
<feature type="domain" description="Plastid lipid-associated protein/fibrillin conserved" evidence="3">
    <location>
        <begin position="19"/>
        <end position="198"/>
    </location>
</feature>
<dbReference type="Pfam" id="PF04755">
    <property type="entry name" value="PAP_fibrillin"/>
    <property type="match status" value="2"/>
</dbReference>
<dbReference type="PANTHER" id="PTHR31906">
    <property type="entry name" value="PLASTID-LIPID-ASSOCIATED PROTEIN 4, CHLOROPLASTIC-RELATED"/>
    <property type="match status" value="1"/>
</dbReference>
<dbReference type="GO" id="GO:0009536">
    <property type="term" value="C:plastid"/>
    <property type="evidence" value="ECO:0007669"/>
    <property type="project" value="UniProtKB-SubCell"/>
</dbReference>
<dbReference type="InterPro" id="IPR039633">
    <property type="entry name" value="PAP"/>
</dbReference>
<name>A0A1Y1IM24_KLENI</name>
<dbReference type="EMBL" id="DF237597">
    <property type="protein sequence ID" value="GAQ90499.1"/>
    <property type="molecule type" value="Genomic_DNA"/>
</dbReference>
<organism evidence="4 5">
    <name type="scientific">Klebsormidium nitens</name>
    <name type="common">Green alga</name>
    <name type="synonym">Ulothrix nitens</name>
    <dbReference type="NCBI Taxonomy" id="105231"/>
    <lineage>
        <taxon>Eukaryota</taxon>
        <taxon>Viridiplantae</taxon>
        <taxon>Streptophyta</taxon>
        <taxon>Klebsormidiophyceae</taxon>
        <taxon>Klebsormidiales</taxon>
        <taxon>Klebsormidiaceae</taxon>
        <taxon>Klebsormidium</taxon>
    </lineage>
</organism>
<gene>
    <name evidence="4" type="ORF">KFL_006480040</name>
</gene>
<evidence type="ECO:0000259" key="3">
    <source>
        <dbReference type="Pfam" id="PF04755"/>
    </source>
</evidence>
<proteinExistence type="predicted"/>
<protein>
    <submittedName>
        <fullName evidence="4">Fibrillin family protein</fullName>
    </submittedName>
</protein>
<keyword evidence="5" id="KW-1185">Reference proteome</keyword>
<keyword evidence="2" id="KW-0934">Plastid</keyword>
<dbReference type="STRING" id="105231.A0A1Y1IM24"/>